<comment type="function">
    <text evidence="1">Hydrolyzes indole-3-acetamide (IAM) into indole-3-acetic acid (IAA).</text>
</comment>
<dbReference type="AlphaFoldDB" id="A0AAW9RQ22"/>
<comment type="caution">
    <text evidence="4">The sequence shown here is derived from an EMBL/GenBank/DDBJ whole genome shotgun (WGS) entry which is preliminary data.</text>
</comment>
<dbReference type="Proteomes" id="UP001378188">
    <property type="component" value="Unassembled WGS sequence"/>
</dbReference>
<proteinExistence type="predicted"/>
<organism evidence="4 5">
    <name type="scientific">Microbaculum marinum</name>
    <dbReference type="NCBI Taxonomy" id="1764581"/>
    <lineage>
        <taxon>Bacteria</taxon>
        <taxon>Pseudomonadati</taxon>
        <taxon>Pseudomonadota</taxon>
        <taxon>Alphaproteobacteria</taxon>
        <taxon>Hyphomicrobiales</taxon>
        <taxon>Tepidamorphaceae</taxon>
        <taxon>Microbaculum</taxon>
    </lineage>
</organism>
<dbReference type="SUPFAM" id="SSF75304">
    <property type="entry name" value="Amidase signature (AS) enzymes"/>
    <property type="match status" value="1"/>
</dbReference>
<dbReference type="RefSeq" id="WP_340330046.1">
    <property type="nucleotide sequence ID" value="NZ_JAZHOF010000004.1"/>
</dbReference>
<gene>
    <name evidence="4" type="ORF">V3328_12805</name>
</gene>
<dbReference type="Gene3D" id="3.90.1300.10">
    <property type="entry name" value="Amidase signature (AS) domain"/>
    <property type="match status" value="1"/>
</dbReference>
<keyword evidence="5" id="KW-1185">Reference proteome</keyword>
<dbReference type="InterPro" id="IPR020556">
    <property type="entry name" value="Amidase_CS"/>
</dbReference>
<accession>A0AAW9RQ22</accession>
<evidence type="ECO:0000256" key="2">
    <source>
        <dbReference type="ARBA" id="ARBA00021874"/>
    </source>
</evidence>
<dbReference type="PANTHER" id="PTHR11895">
    <property type="entry name" value="TRANSAMIDASE"/>
    <property type="match status" value="1"/>
</dbReference>
<reference evidence="4 5" key="1">
    <citation type="submission" date="2024-02" db="EMBL/GenBank/DDBJ databases">
        <title>Genome analysis and characterization of Microbaculum marinisediminis sp. nov., isolated from marine sediment.</title>
        <authorList>
            <person name="Du Z.-J."/>
            <person name="Ye Y.-Q."/>
            <person name="Zhang Z.-R."/>
            <person name="Yuan S.-M."/>
            <person name="Zhang X.-Y."/>
        </authorList>
    </citation>
    <scope>NUCLEOTIDE SEQUENCE [LARGE SCALE GENOMIC DNA]</scope>
    <source>
        <strain evidence="4 5">SDUM1044001</strain>
    </source>
</reference>
<name>A0AAW9RQ22_9HYPH</name>
<evidence type="ECO:0000256" key="1">
    <source>
        <dbReference type="ARBA" id="ARBA00003871"/>
    </source>
</evidence>
<protein>
    <recommendedName>
        <fullName evidence="2">Indoleacetamide hydrolase</fullName>
    </recommendedName>
</protein>
<dbReference type="PROSITE" id="PS00571">
    <property type="entry name" value="AMIDASES"/>
    <property type="match status" value="1"/>
</dbReference>
<keyword evidence="4" id="KW-0378">Hydrolase</keyword>
<evidence type="ECO:0000313" key="5">
    <source>
        <dbReference type="Proteomes" id="UP001378188"/>
    </source>
</evidence>
<sequence length="505" mass="53245">MLPKPPTVERVAQIARGFGLDLTDDDARSFQGLIAGIMPLYERLESLPEETLPVSYPRTPGWRPEAADNPLNAWYWRCDIRGASEGILAGKTVAVKDNICVAGVPMMNGSALLEGYVPDHDATVVSRILDAGGVIAGKAACEDLCFSGASHTAATGPIRNPHNPDHSAGGSSGGSAALVASGAVDMALGGDQGGSIRTPSSWCGAYGLKPTWGLVPVSGSMPIAYSIDHCGPIADSVENVARLLTAIAGHDGWDTRTISARAGDYMGALEGDIDGLRIGVLKEGFGHPESGPEVDARVRAALKSFGALGAEIVDVSVPQHYDAPAVWTGVIVEGAAEMMLKGHGVGTNIPGFYPVTMQEAFARGFSTHLGDASETVKLVLLAGEYMNQAYANRYHSKAQNQRGLIRRAYDAVLESVDVLVMPTIPFTATRIPAADVEREVYVDLALNMQANTCPFDVTGHPAFTVPCSRIDGLPVGMMLVGRAFDEATLIRAAAAFERSTDWKSN</sequence>
<dbReference type="InterPro" id="IPR036928">
    <property type="entry name" value="AS_sf"/>
</dbReference>
<evidence type="ECO:0000313" key="4">
    <source>
        <dbReference type="EMBL" id="MEJ8572362.1"/>
    </source>
</evidence>
<dbReference type="InterPro" id="IPR000120">
    <property type="entry name" value="Amidase"/>
</dbReference>
<dbReference type="PANTHER" id="PTHR11895:SF170">
    <property type="entry name" value="AMIDASE"/>
    <property type="match status" value="1"/>
</dbReference>
<dbReference type="EMBL" id="JAZHOF010000004">
    <property type="protein sequence ID" value="MEJ8572362.1"/>
    <property type="molecule type" value="Genomic_DNA"/>
</dbReference>
<feature type="domain" description="Amidase" evidence="3">
    <location>
        <begin position="82"/>
        <end position="489"/>
    </location>
</feature>
<dbReference type="NCBIfam" id="NF005565">
    <property type="entry name" value="PRK07235.1"/>
    <property type="match status" value="1"/>
</dbReference>
<dbReference type="Pfam" id="PF01425">
    <property type="entry name" value="Amidase"/>
    <property type="match status" value="1"/>
</dbReference>
<dbReference type="InterPro" id="IPR023631">
    <property type="entry name" value="Amidase_dom"/>
</dbReference>
<dbReference type="Gene3D" id="1.10.20.60">
    <property type="entry name" value="Glu-tRNAGln amidotransferase C subunit, N-terminal domain"/>
    <property type="match status" value="1"/>
</dbReference>
<dbReference type="GO" id="GO:0016787">
    <property type="term" value="F:hydrolase activity"/>
    <property type="evidence" value="ECO:0007669"/>
    <property type="project" value="UniProtKB-KW"/>
</dbReference>
<evidence type="ECO:0000259" key="3">
    <source>
        <dbReference type="Pfam" id="PF01425"/>
    </source>
</evidence>